<accession>A0AAX0RZ57</accession>
<keyword evidence="1" id="KW-0472">Membrane</keyword>
<organism evidence="2 3">
    <name type="scientific">Peribacillus butanolivorans</name>
    <dbReference type="NCBI Taxonomy" id="421767"/>
    <lineage>
        <taxon>Bacteria</taxon>
        <taxon>Bacillati</taxon>
        <taxon>Bacillota</taxon>
        <taxon>Bacilli</taxon>
        <taxon>Bacillales</taxon>
        <taxon>Bacillaceae</taxon>
        <taxon>Peribacillus</taxon>
    </lineage>
</organism>
<evidence type="ECO:0000256" key="1">
    <source>
        <dbReference type="SAM" id="Phobius"/>
    </source>
</evidence>
<dbReference type="AlphaFoldDB" id="A0AAX0RZ57"/>
<sequence length="65" mass="7221">MSGDDTLLFIHLFVIPSISVMCFLNLVSLLKNLKAGKSIHNQTILGAVLCYILFMTLMIALEGMY</sequence>
<proteinExistence type="predicted"/>
<keyword evidence="1" id="KW-1133">Transmembrane helix</keyword>
<feature type="transmembrane region" description="Helical" evidence="1">
    <location>
        <begin position="42"/>
        <end position="61"/>
    </location>
</feature>
<name>A0AAX0RZ57_9BACI</name>
<dbReference type="RefSeq" id="WP_098176940.1">
    <property type="nucleotide sequence ID" value="NZ_NUEQ01000033.1"/>
</dbReference>
<dbReference type="Proteomes" id="UP000220106">
    <property type="component" value="Unassembled WGS sequence"/>
</dbReference>
<dbReference type="EMBL" id="NUEQ01000033">
    <property type="protein sequence ID" value="PEJ30747.1"/>
    <property type="molecule type" value="Genomic_DNA"/>
</dbReference>
<protein>
    <recommendedName>
        <fullName evidence="4">DUF1656 domain-containing protein</fullName>
    </recommendedName>
</protein>
<evidence type="ECO:0008006" key="4">
    <source>
        <dbReference type="Google" id="ProtNLM"/>
    </source>
</evidence>
<feature type="transmembrane region" description="Helical" evidence="1">
    <location>
        <begin position="6"/>
        <end position="30"/>
    </location>
</feature>
<evidence type="ECO:0000313" key="2">
    <source>
        <dbReference type="EMBL" id="PEJ30747.1"/>
    </source>
</evidence>
<reference evidence="2 3" key="1">
    <citation type="submission" date="2017-09" db="EMBL/GenBank/DDBJ databases">
        <title>Large-scale bioinformatics analysis of Bacillus genomes uncovers conserved roles of natural products in bacterial physiology.</title>
        <authorList>
            <consortium name="Agbiome Team Llc"/>
            <person name="Bleich R.M."/>
            <person name="Kirk G.J."/>
            <person name="Santa Maria K.C."/>
            <person name="Allen S.E."/>
            <person name="Farag S."/>
            <person name="Shank E.A."/>
            <person name="Bowers A."/>
        </authorList>
    </citation>
    <scope>NUCLEOTIDE SEQUENCE [LARGE SCALE GENOMIC DNA]</scope>
    <source>
        <strain evidence="2 3">AFS003229</strain>
    </source>
</reference>
<comment type="caution">
    <text evidence="2">The sequence shown here is derived from an EMBL/GenBank/DDBJ whole genome shotgun (WGS) entry which is preliminary data.</text>
</comment>
<evidence type="ECO:0000313" key="3">
    <source>
        <dbReference type="Proteomes" id="UP000220106"/>
    </source>
</evidence>
<keyword evidence="1" id="KW-0812">Transmembrane</keyword>
<gene>
    <name evidence="2" type="ORF">CN689_18665</name>
</gene>